<comment type="caution">
    <text evidence="1">The sequence shown here is derived from an EMBL/GenBank/DDBJ whole genome shotgun (WGS) entry which is preliminary data.</text>
</comment>
<keyword evidence="2" id="KW-1185">Reference proteome</keyword>
<proteinExistence type="predicted"/>
<dbReference type="Proteomes" id="UP001519295">
    <property type="component" value="Unassembled WGS sequence"/>
</dbReference>
<dbReference type="EMBL" id="JAGINU010000001">
    <property type="protein sequence ID" value="MBP2367381.1"/>
    <property type="molecule type" value="Genomic_DNA"/>
</dbReference>
<evidence type="ECO:0000313" key="2">
    <source>
        <dbReference type="Proteomes" id="UP001519295"/>
    </source>
</evidence>
<evidence type="ECO:0000313" key="1">
    <source>
        <dbReference type="EMBL" id="MBP2367381.1"/>
    </source>
</evidence>
<organism evidence="1 2">
    <name type="scientific">Pseudonocardia parietis</name>
    <dbReference type="NCBI Taxonomy" id="570936"/>
    <lineage>
        <taxon>Bacteria</taxon>
        <taxon>Bacillati</taxon>
        <taxon>Actinomycetota</taxon>
        <taxon>Actinomycetes</taxon>
        <taxon>Pseudonocardiales</taxon>
        <taxon>Pseudonocardiaceae</taxon>
        <taxon>Pseudonocardia</taxon>
    </lineage>
</organism>
<name>A0ABS4VTY3_9PSEU</name>
<reference evidence="1 2" key="1">
    <citation type="submission" date="2021-03" db="EMBL/GenBank/DDBJ databases">
        <title>Sequencing the genomes of 1000 actinobacteria strains.</title>
        <authorList>
            <person name="Klenk H.-P."/>
        </authorList>
    </citation>
    <scope>NUCLEOTIDE SEQUENCE [LARGE SCALE GENOMIC DNA]</scope>
    <source>
        <strain evidence="1 2">DSM 45256</strain>
    </source>
</reference>
<gene>
    <name evidence="1" type="ORF">JOF36_003077</name>
</gene>
<accession>A0ABS4VTY3</accession>
<dbReference type="RefSeq" id="WP_210027516.1">
    <property type="nucleotide sequence ID" value="NZ_JAGINU010000001.1"/>
</dbReference>
<sequence>MRVLERWWVWRVRAACEIALARAGGDALVVDARTEASWYADMMHPWNGSGCEPDARVYAWLSILVARWALAEHAGTGPMYLDR</sequence>
<protein>
    <submittedName>
        <fullName evidence="1">Uncharacterized protein</fullName>
    </submittedName>
</protein>